<evidence type="ECO:0000313" key="7">
    <source>
        <dbReference type="EMBL" id="EFO93074.1"/>
    </source>
</evidence>
<dbReference type="PANTHER" id="PTHR43840:SF17">
    <property type="entry name" value="CATION EFFLUX PROTEIN CYTOPLASMIC DOMAIN-CONTAINING PROTEIN"/>
    <property type="match status" value="1"/>
</dbReference>
<evidence type="ECO:0000256" key="1">
    <source>
        <dbReference type="ARBA" id="ARBA00004141"/>
    </source>
</evidence>
<evidence type="ECO:0000313" key="8">
    <source>
        <dbReference type="Proteomes" id="UP000008281"/>
    </source>
</evidence>
<accession>E3M616</accession>
<dbReference type="SUPFAM" id="SSF161111">
    <property type="entry name" value="Cation efflux protein transmembrane domain-like"/>
    <property type="match status" value="1"/>
</dbReference>
<dbReference type="AlphaFoldDB" id="E3M616"/>
<feature type="transmembrane region" description="Helical" evidence="6">
    <location>
        <begin position="79"/>
        <end position="102"/>
    </location>
</feature>
<dbReference type="PANTHER" id="PTHR43840">
    <property type="entry name" value="MITOCHONDRIAL METAL TRANSPORTER 1-RELATED"/>
    <property type="match status" value="1"/>
</dbReference>
<feature type="transmembrane region" description="Helical" evidence="6">
    <location>
        <begin position="108"/>
        <end position="126"/>
    </location>
</feature>
<evidence type="ECO:0000256" key="4">
    <source>
        <dbReference type="ARBA" id="ARBA00022989"/>
    </source>
</evidence>
<evidence type="ECO:0000256" key="2">
    <source>
        <dbReference type="ARBA" id="ARBA00022448"/>
    </source>
</evidence>
<dbReference type="OrthoDB" id="78296at2759"/>
<dbReference type="Proteomes" id="UP000008281">
    <property type="component" value="Unassembled WGS sequence"/>
</dbReference>
<reference evidence="7" key="1">
    <citation type="submission" date="2007-07" db="EMBL/GenBank/DDBJ databases">
        <title>PCAP assembly of the Caenorhabditis remanei genome.</title>
        <authorList>
            <consortium name="The Caenorhabditis remanei Sequencing Consortium"/>
            <person name="Wilson R.K."/>
        </authorList>
    </citation>
    <scope>NUCLEOTIDE SEQUENCE [LARGE SCALE GENOMIC DNA]</scope>
    <source>
        <strain evidence="7">PB4641</strain>
    </source>
</reference>
<organism evidence="8">
    <name type="scientific">Caenorhabditis remanei</name>
    <name type="common">Caenorhabditis vulgaris</name>
    <dbReference type="NCBI Taxonomy" id="31234"/>
    <lineage>
        <taxon>Eukaryota</taxon>
        <taxon>Metazoa</taxon>
        <taxon>Ecdysozoa</taxon>
        <taxon>Nematoda</taxon>
        <taxon>Chromadorea</taxon>
        <taxon>Rhabditida</taxon>
        <taxon>Rhabditina</taxon>
        <taxon>Rhabditomorpha</taxon>
        <taxon>Rhabditoidea</taxon>
        <taxon>Rhabditidae</taxon>
        <taxon>Peloderinae</taxon>
        <taxon>Caenorhabditis</taxon>
    </lineage>
</organism>
<evidence type="ECO:0000256" key="5">
    <source>
        <dbReference type="ARBA" id="ARBA00023136"/>
    </source>
</evidence>
<dbReference type="SUPFAM" id="SSF160240">
    <property type="entry name" value="Cation efflux protein cytoplasmic domain-like"/>
    <property type="match status" value="1"/>
</dbReference>
<evidence type="ECO:0000256" key="3">
    <source>
        <dbReference type="ARBA" id="ARBA00022692"/>
    </source>
</evidence>
<keyword evidence="3 6" id="KW-0812">Transmembrane</keyword>
<keyword evidence="5 6" id="KW-0472">Membrane</keyword>
<dbReference type="InterPro" id="IPR036837">
    <property type="entry name" value="Cation_efflux_CTD_sf"/>
</dbReference>
<dbReference type="HOGENOM" id="CLU_1442347_0_0_1"/>
<keyword evidence="4 6" id="KW-1133">Transmembrane helix</keyword>
<evidence type="ECO:0000256" key="6">
    <source>
        <dbReference type="SAM" id="Phobius"/>
    </source>
</evidence>
<dbReference type="GO" id="GO:0016020">
    <property type="term" value="C:membrane"/>
    <property type="evidence" value="ECO:0007669"/>
    <property type="project" value="UniProtKB-SubCell"/>
</dbReference>
<name>E3M616_CAERE</name>
<dbReference type="GO" id="GO:0008324">
    <property type="term" value="F:monoatomic cation transmembrane transporter activity"/>
    <property type="evidence" value="ECO:0007669"/>
    <property type="project" value="TreeGrafter"/>
</dbReference>
<dbReference type="InterPro" id="IPR027469">
    <property type="entry name" value="Cation_efflux_TMD_sf"/>
</dbReference>
<keyword evidence="2" id="KW-0813">Transport</keyword>
<keyword evidence="8" id="KW-1185">Reference proteome</keyword>
<dbReference type="InterPro" id="IPR050291">
    <property type="entry name" value="CDF_Transporter"/>
</dbReference>
<proteinExistence type="predicted"/>
<dbReference type="Gene3D" id="3.30.70.1350">
    <property type="entry name" value="Cation efflux protein, cytoplasmic domain"/>
    <property type="match status" value="1"/>
</dbReference>
<dbReference type="EMBL" id="DS268426">
    <property type="protein sequence ID" value="EFO93074.1"/>
    <property type="molecule type" value="Genomic_DNA"/>
</dbReference>
<gene>
    <name evidence="7" type="ORF">CRE_10237</name>
</gene>
<dbReference type="InParanoid" id="E3M616"/>
<comment type="subcellular location">
    <subcellularLocation>
        <location evidence="1">Membrane</location>
        <topology evidence="1">Multi-pass membrane protein</topology>
    </subcellularLocation>
</comment>
<evidence type="ECO:0008006" key="9">
    <source>
        <dbReference type="Google" id="ProtNLM"/>
    </source>
</evidence>
<sequence>MKDSETLPLITRKAPIKYYHNRNVSRFERRRREKNKKQYYSRLEELNKLYEEDEKLMEGITKPEENEQSTDRLLANLSIALNLTLLFTNLLASILSGSLSIVSTFVDSLMDVTSSLIIGICLKLIYVDHVMVYHTTLEALAEVHIVMDENLPLRTTHDIAQGLEQKLMLLSFVERCFVHCDYECDGDK</sequence>
<protein>
    <recommendedName>
        <fullName evidence="9">Cation efflux protein cytoplasmic domain-containing protein</fullName>
    </recommendedName>
</protein>
<dbReference type="eggNOG" id="KOG1485">
    <property type="taxonomic scope" value="Eukaryota"/>
</dbReference>